<keyword evidence="4" id="KW-1185">Reference proteome</keyword>
<gene>
    <name evidence="3" type="ORF">U9M48_014059</name>
</gene>
<dbReference type="EMBL" id="CP144747">
    <property type="protein sequence ID" value="WVZ64561.1"/>
    <property type="molecule type" value="Genomic_DNA"/>
</dbReference>
<dbReference type="AlphaFoldDB" id="A0AAQ3T170"/>
<feature type="compositionally biased region" description="Polar residues" evidence="1">
    <location>
        <begin position="36"/>
        <end position="53"/>
    </location>
</feature>
<dbReference type="InterPro" id="IPR024593">
    <property type="entry name" value="DUF3444"/>
</dbReference>
<dbReference type="Pfam" id="PF11926">
    <property type="entry name" value="DUF3444"/>
    <property type="match status" value="1"/>
</dbReference>
<feature type="domain" description="DUF3444" evidence="2">
    <location>
        <begin position="237"/>
        <end position="333"/>
    </location>
</feature>
<evidence type="ECO:0000313" key="3">
    <source>
        <dbReference type="EMBL" id="WVZ64561.1"/>
    </source>
</evidence>
<evidence type="ECO:0000313" key="4">
    <source>
        <dbReference type="Proteomes" id="UP001341281"/>
    </source>
</evidence>
<sequence>MLKCDSCDDKMSSENVNSDSVASSILWFAEHLPSEIDSQGDGNKTHDGTANSGDTERFDDIVSGFDNQSAEHLSRKVDSQRDEATDIVGEKSCYSECLFLPTPDSYLSPGRKSVDLKTDSVTGRMNPGTEHIATVKIHREAHLSMENLDISSEQDKSLQKNVHGTNEYGGSSHRYPDSSFHNFEELRSHEKFECGQYSDADKFPKFYGSMAGRNSGWSRIYPSAVVWDWRAMYEQILLSHVMHARQTSKKWQFEILPQVGEIWAIYMNWSPRWAPSGKDPDAVYAVGKIRRRSKLSTTVELLTKVDGYVSVFRPGSQKGALKIPVKENLRFSH</sequence>
<reference evidence="3 4" key="1">
    <citation type="submission" date="2024-02" db="EMBL/GenBank/DDBJ databases">
        <title>High-quality chromosome-scale genome assembly of Pensacola bahiagrass (Paspalum notatum Flugge var. saurae).</title>
        <authorList>
            <person name="Vega J.M."/>
            <person name="Podio M."/>
            <person name="Orjuela J."/>
            <person name="Siena L.A."/>
            <person name="Pessino S.C."/>
            <person name="Combes M.C."/>
            <person name="Mariac C."/>
            <person name="Albertini E."/>
            <person name="Pupilli F."/>
            <person name="Ortiz J.P.A."/>
            <person name="Leblanc O."/>
        </authorList>
    </citation>
    <scope>NUCLEOTIDE SEQUENCE [LARGE SCALE GENOMIC DNA]</scope>
    <source>
        <strain evidence="3">R1</strain>
        <tissue evidence="3">Leaf</tissue>
    </source>
</reference>
<evidence type="ECO:0000259" key="2">
    <source>
        <dbReference type="Pfam" id="PF11926"/>
    </source>
</evidence>
<proteinExistence type="predicted"/>
<organism evidence="3 4">
    <name type="scientific">Paspalum notatum var. saurae</name>
    <dbReference type="NCBI Taxonomy" id="547442"/>
    <lineage>
        <taxon>Eukaryota</taxon>
        <taxon>Viridiplantae</taxon>
        <taxon>Streptophyta</taxon>
        <taxon>Embryophyta</taxon>
        <taxon>Tracheophyta</taxon>
        <taxon>Spermatophyta</taxon>
        <taxon>Magnoliopsida</taxon>
        <taxon>Liliopsida</taxon>
        <taxon>Poales</taxon>
        <taxon>Poaceae</taxon>
        <taxon>PACMAD clade</taxon>
        <taxon>Panicoideae</taxon>
        <taxon>Andropogonodae</taxon>
        <taxon>Paspaleae</taxon>
        <taxon>Paspalinae</taxon>
        <taxon>Paspalum</taxon>
    </lineage>
</organism>
<accession>A0AAQ3T170</accession>
<dbReference type="PANTHER" id="PTHR47374:SF5">
    <property type="entry name" value="J DOMAIN-CONTAINING PROTEIN"/>
    <property type="match status" value="1"/>
</dbReference>
<evidence type="ECO:0000256" key="1">
    <source>
        <dbReference type="SAM" id="MobiDB-lite"/>
    </source>
</evidence>
<protein>
    <recommendedName>
        <fullName evidence="2">DUF3444 domain-containing protein</fullName>
    </recommendedName>
</protein>
<feature type="region of interest" description="Disordered" evidence="1">
    <location>
        <begin position="34"/>
        <end position="57"/>
    </location>
</feature>
<dbReference type="Proteomes" id="UP001341281">
    <property type="component" value="Chromosome 03"/>
</dbReference>
<dbReference type="PANTHER" id="PTHR47374">
    <property type="entry name" value="ENDOSOME ANTIGEN-LIKE PROTEIN, PUTATIVE (DUF3444)-RELATED"/>
    <property type="match status" value="1"/>
</dbReference>
<name>A0AAQ3T170_PASNO</name>